<gene>
    <name evidence="1" type="ordered locus">Halru_2222</name>
</gene>
<keyword evidence="2" id="KW-1185">Reference proteome</keyword>
<dbReference type="EMBL" id="CP003050">
    <property type="protein sequence ID" value="AGB16809.1"/>
    <property type="molecule type" value="Genomic_DNA"/>
</dbReference>
<name>L0IDI9_HALRX</name>
<sequence length="92" mass="9405">MSDSVLSSVTVPSPITVFLVFTLVLLTLGAGTGVATADSGDTVGKQCPSDNPTRAYEHVPGTAVMSSEYGRSMALFASGCDVESVEQFGEVG</sequence>
<reference evidence="1" key="1">
    <citation type="submission" date="2011-09" db="EMBL/GenBank/DDBJ databases">
        <title>Complete sequence of Halovivax ruber XH-70.</title>
        <authorList>
            <consortium name="US DOE Joint Genome Institute"/>
            <person name="Lucas S."/>
            <person name="Han J."/>
            <person name="Lapidus A."/>
            <person name="Cheng J.-F."/>
            <person name="Goodwin L."/>
            <person name="Pitluck S."/>
            <person name="Peters L."/>
            <person name="Mikhailova N."/>
            <person name="Davenport K."/>
            <person name="Detter J.C."/>
            <person name="Han C."/>
            <person name="Tapia R."/>
            <person name="Land M."/>
            <person name="Hauser L."/>
            <person name="Kyrpides N."/>
            <person name="Ivanova N."/>
            <person name="Pagani I."/>
            <person name="Sproer C."/>
            <person name="Anderson I."/>
            <person name="Woyke T."/>
        </authorList>
    </citation>
    <scope>NUCLEOTIDE SEQUENCE</scope>
    <source>
        <strain evidence="1">XH-70</strain>
    </source>
</reference>
<accession>L0IDI9</accession>
<protein>
    <submittedName>
        <fullName evidence="1">Uncharacterized protein</fullName>
    </submittedName>
</protein>
<dbReference type="KEGG" id="hru:Halru_2222"/>
<evidence type="ECO:0000313" key="2">
    <source>
        <dbReference type="Proteomes" id="UP000010846"/>
    </source>
</evidence>
<proteinExistence type="predicted"/>
<dbReference type="GeneID" id="14376730"/>
<organism evidence="1 2">
    <name type="scientific">Halovivax ruber (strain DSM 18193 / JCM 13892 / XH-70)</name>
    <dbReference type="NCBI Taxonomy" id="797302"/>
    <lineage>
        <taxon>Archaea</taxon>
        <taxon>Methanobacteriati</taxon>
        <taxon>Methanobacteriota</taxon>
        <taxon>Stenosarchaea group</taxon>
        <taxon>Halobacteria</taxon>
        <taxon>Halobacteriales</taxon>
        <taxon>Natrialbaceae</taxon>
        <taxon>Halovivax</taxon>
    </lineage>
</organism>
<dbReference type="AlphaFoldDB" id="L0IDI9"/>
<dbReference type="STRING" id="797302.Halru_2222"/>
<dbReference type="Proteomes" id="UP000010846">
    <property type="component" value="Chromosome"/>
</dbReference>
<dbReference type="HOGENOM" id="CLU_2406292_0_0_2"/>
<dbReference type="RefSeq" id="WP_015301420.1">
    <property type="nucleotide sequence ID" value="NC_019964.1"/>
</dbReference>
<evidence type="ECO:0000313" key="1">
    <source>
        <dbReference type="EMBL" id="AGB16809.1"/>
    </source>
</evidence>